<dbReference type="Proteomes" id="UP000316449">
    <property type="component" value="Unassembled WGS sequence"/>
</dbReference>
<dbReference type="InterPro" id="IPR007221">
    <property type="entry name" value="MreC"/>
</dbReference>
<evidence type="ECO:0000259" key="5">
    <source>
        <dbReference type="Pfam" id="PF04085"/>
    </source>
</evidence>
<evidence type="ECO:0000256" key="3">
    <source>
        <dbReference type="ARBA" id="ARBA00022960"/>
    </source>
</evidence>
<evidence type="ECO:0000256" key="1">
    <source>
        <dbReference type="ARBA" id="ARBA00009369"/>
    </source>
</evidence>
<gene>
    <name evidence="6" type="ORF">EVA98_00955</name>
</gene>
<dbReference type="InterPro" id="IPR042177">
    <property type="entry name" value="Cell/Rod_1"/>
</dbReference>
<evidence type="ECO:0000256" key="2">
    <source>
        <dbReference type="ARBA" id="ARBA00013855"/>
    </source>
</evidence>
<comment type="similarity">
    <text evidence="1">Belongs to the MreC family.</text>
</comment>
<dbReference type="Gene3D" id="2.40.10.340">
    <property type="entry name" value="Rod shape-determining protein MreC, domain 1"/>
    <property type="match status" value="1"/>
</dbReference>
<comment type="caution">
    <text evidence="6">The sequence shown here is derived from an EMBL/GenBank/DDBJ whole genome shotgun (WGS) entry which is preliminary data.</text>
</comment>
<keyword evidence="3" id="KW-0133">Cell shape</keyword>
<dbReference type="Pfam" id="PF04085">
    <property type="entry name" value="MreC"/>
    <property type="match status" value="1"/>
</dbReference>
<dbReference type="InterPro" id="IPR055342">
    <property type="entry name" value="MreC_beta-barrel_core"/>
</dbReference>
<feature type="domain" description="Rod shape-determining protein MreC beta-barrel core" evidence="5">
    <location>
        <begin position="138"/>
        <end position="251"/>
    </location>
</feature>
<proteinExistence type="inferred from homology"/>
<dbReference type="PANTHER" id="PTHR34138">
    <property type="entry name" value="CELL SHAPE-DETERMINING PROTEIN MREC"/>
    <property type="match status" value="1"/>
</dbReference>
<dbReference type="PANTHER" id="PTHR34138:SF1">
    <property type="entry name" value="CELL SHAPE-DETERMINING PROTEIN MREC"/>
    <property type="match status" value="1"/>
</dbReference>
<dbReference type="AlphaFoldDB" id="A0A520MTS4"/>
<accession>A0A520MTS4</accession>
<protein>
    <recommendedName>
        <fullName evidence="2">Cell shape-determining protein MreC</fullName>
    </recommendedName>
    <alternativeName>
        <fullName evidence="4">Cell shape protein MreC</fullName>
    </alternativeName>
</protein>
<dbReference type="GO" id="GO:0008360">
    <property type="term" value="P:regulation of cell shape"/>
    <property type="evidence" value="ECO:0007669"/>
    <property type="project" value="UniProtKB-KW"/>
</dbReference>
<dbReference type="EMBL" id="SHBK01000007">
    <property type="protein sequence ID" value="RZO24633.1"/>
    <property type="molecule type" value="Genomic_DNA"/>
</dbReference>
<dbReference type="Gene3D" id="2.40.10.350">
    <property type="entry name" value="Rod shape-determining protein MreC, domain 2"/>
    <property type="match status" value="1"/>
</dbReference>
<organism evidence="6 7">
    <name type="scientific">SAR86 cluster bacterium</name>
    <dbReference type="NCBI Taxonomy" id="2030880"/>
    <lineage>
        <taxon>Bacteria</taxon>
        <taxon>Pseudomonadati</taxon>
        <taxon>Pseudomonadota</taxon>
        <taxon>Gammaproteobacteria</taxon>
        <taxon>SAR86 cluster</taxon>
    </lineage>
</organism>
<dbReference type="InterPro" id="IPR042175">
    <property type="entry name" value="Cell/Rod_MreC_2"/>
</dbReference>
<evidence type="ECO:0000256" key="4">
    <source>
        <dbReference type="ARBA" id="ARBA00032089"/>
    </source>
</evidence>
<reference evidence="6 7" key="1">
    <citation type="submission" date="2019-02" db="EMBL/GenBank/DDBJ databases">
        <title>Prokaryotic population dynamics and viral predation in marine succession experiment using metagenomics: the confinement effect.</title>
        <authorList>
            <person name="Haro-Moreno J.M."/>
            <person name="Rodriguez-Valera F."/>
            <person name="Lopez-Perez M."/>
        </authorList>
    </citation>
    <scope>NUCLEOTIDE SEQUENCE [LARGE SCALE GENOMIC DNA]</scope>
    <source>
        <strain evidence="6">MED-G165</strain>
    </source>
</reference>
<dbReference type="GO" id="GO:0005886">
    <property type="term" value="C:plasma membrane"/>
    <property type="evidence" value="ECO:0007669"/>
    <property type="project" value="TreeGrafter"/>
</dbReference>
<evidence type="ECO:0000313" key="6">
    <source>
        <dbReference type="EMBL" id="RZO24633.1"/>
    </source>
</evidence>
<sequence length="280" mass="31754">MARSTPSYTPVRNYALGFFLSAFLLFSDISYGAFAPLRGFVQASNLYVQMVSISMFTNISNSLSSFQQNRNLVQENEELREEIHKIRTRDFIQRKDAEESLQIVNFQETLLDSLKTNDINLFKIASIDLRNYLCCSTHRIYLQNSNQVQVAKNTPVFGGSSYIGQTKNTYLNFIEVILFSDTKHLLPIKSNFFYCDARGKGKPMLIACKLNKNIDDFQNKIGESIFTSGLGGIFLKDIEIGVISAINLISINEIEVVITLKTNPLEENFFGMISRDADEI</sequence>
<name>A0A520MTS4_9GAMM</name>
<evidence type="ECO:0000313" key="7">
    <source>
        <dbReference type="Proteomes" id="UP000316449"/>
    </source>
</evidence>